<reference evidence="2" key="1">
    <citation type="journal article" date="2021" name="Sci. Adv.">
        <title>The American lobster genome reveals insights on longevity, neural, and immune adaptations.</title>
        <authorList>
            <person name="Polinski J.M."/>
            <person name="Zimin A.V."/>
            <person name="Clark K.F."/>
            <person name="Kohn A.B."/>
            <person name="Sadowski N."/>
            <person name="Timp W."/>
            <person name="Ptitsyn A."/>
            <person name="Khanna P."/>
            <person name="Romanova D.Y."/>
            <person name="Williams P."/>
            <person name="Greenwood S.J."/>
            <person name="Moroz L.L."/>
            <person name="Walt D.R."/>
            <person name="Bodnar A.G."/>
        </authorList>
    </citation>
    <scope>NUCLEOTIDE SEQUENCE</scope>
    <source>
        <strain evidence="2">GMGI-L3</strain>
    </source>
</reference>
<sequence>MASNQEKAQCVVWFAESKSVTTVQRQYRQRYGKEPPSNPALGQVSFWKQAAFVTCPEVDAQGCLKSPLNLFRKQSNEVPESLFALNQWSFIYLRHPYTEYSIKY</sequence>
<feature type="domain" description="DUF4817" evidence="1">
    <location>
        <begin position="5"/>
        <end position="41"/>
    </location>
</feature>
<evidence type="ECO:0000313" key="3">
    <source>
        <dbReference type="Proteomes" id="UP000747542"/>
    </source>
</evidence>
<evidence type="ECO:0000259" key="1">
    <source>
        <dbReference type="Pfam" id="PF16087"/>
    </source>
</evidence>
<comment type="caution">
    <text evidence="2">The sequence shown here is derived from an EMBL/GenBank/DDBJ whole genome shotgun (WGS) entry which is preliminary data.</text>
</comment>
<protein>
    <submittedName>
        <fullName evidence="2">Putative Helix-turn-helix domain-containing protein 3</fullName>
    </submittedName>
</protein>
<organism evidence="2 3">
    <name type="scientific">Homarus americanus</name>
    <name type="common">American lobster</name>
    <dbReference type="NCBI Taxonomy" id="6706"/>
    <lineage>
        <taxon>Eukaryota</taxon>
        <taxon>Metazoa</taxon>
        <taxon>Ecdysozoa</taxon>
        <taxon>Arthropoda</taxon>
        <taxon>Crustacea</taxon>
        <taxon>Multicrustacea</taxon>
        <taxon>Malacostraca</taxon>
        <taxon>Eumalacostraca</taxon>
        <taxon>Eucarida</taxon>
        <taxon>Decapoda</taxon>
        <taxon>Pleocyemata</taxon>
        <taxon>Astacidea</taxon>
        <taxon>Nephropoidea</taxon>
        <taxon>Nephropidae</taxon>
        <taxon>Homarus</taxon>
    </lineage>
</organism>
<dbReference type="Proteomes" id="UP000747542">
    <property type="component" value="Unassembled WGS sequence"/>
</dbReference>
<dbReference type="AlphaFoldDB" id="A0A8J5JN61"/>
<proteinExistence type="predicted"/>
<name>A0A8J5JN61_HOMAM</name>
<accession>A0A8J5JN61</accession>
<evidence type="ECO:0000313" key="2">
    <source>
        <dbReference type="EMBL" id="KAG7158324.1"/>
    </source>
</evidence>
<dbReference type="InterPro" id="IPR032135">
    <property type="entry name" value="DUF4817"/>
</dbReference>
<dbReference type="Pfam" id="PF16087">
    <property type="entry name" value="DUF4817"/>
    <property type="match status" value="1"/>
</dbReference>
<dbReference type="EMBL" id="JAHLQT010035566">
    <property type="protein sequence ID" value="KAG7158324.1"/>
    <property type="molecule type" value="Genomic_DNA"/>
</dbReference>
<gene>
    <name evidence="2" type="ORF">Hamer_G008975</name>
</gene>
<keyword evidence="3" id="KW-1185">Reference proteome</keyword>